<keyword evidence="1" id="KW-0472">Membrane</keyword>
<dbReference type="EMBL" id="JBHLUH010000092">
    <property type="protein sequence ID" value="MFC0533924.1"/>
    <property type="molecule type" value="Genomic_DNA"/>
</dbReference>
<keyword evidence="3" id="KW-1185">Reference proteome</keyword>
<evidence type="ECO:0008006" key="4">
    <source>
        <dbReference type="Google" id="ProtNLM"/>
    </source>
</evidence>
<protein>
    <recommendedName>
        <fullName evidence="4">DUF4131 domain-containing protein</fullName>
    </recommendedName>
</protein>
<accession>A0ABV6MH95</accession>
<evidence type="ECO:0000313" key="2">
    <source>
        <dbReference type="EMBL" id="MFC0533924.1"/>
    </source>
</evidence>
<evidence type="ECO:0000256" key="1">
    <source>
        <dbReference type="SAM" id="Phobius"/>
    </source>
</evidence>
<gene>
    <name evidence="2" type="ORF">ACFFIA_40615</name>
</gene>
<keyword evidence="1" id="KW-0812">Transmembrane</keyword>
<feature type="transmembrane region" description="Helical" evidence="1">
    <location>
        <begin position="7"/>
        <end position="28"/>
    </location>
</feature>
<sequence length="193" mass="21008">MQIPGWTAVAGAYLLAVPLFGVVSPITWATTWTAWLYVIGTPCLAAAALAITRHWALTALMAFIAVLACAGLRTVGTIESNPSDQFHRYRSDLAALAAAHHCEVAAETVQMPRQMRWLSIDGKAHPRHSFVDGDPHGGQCVLYLPVWQDWRAETAVGFGYFPKAPSPRTFIATAAGDMGAPAYELGDGWWWIE</sequence>
<reference evidence="2 3" key="1">
    <citation type="submission" date="2024-09" db="EMBL/GenBank/DDBJ databases">
        <authorList>
            <person name="Sun Q."/>
            <person name="Mori K."/>
        </authorList>
    </citation>
    <scope>NUCLEOTIDE SEQUENCE [LARGE SCALE GENOMIC DNA]</scope>
    <source>
        <strain evidence="2 3">TBRC 3947</strain>
    </source>
</reference>
<proteinExistence type="predicted"/>
<evidence type="ECO:0000313" key="3">
    <source>
        <dbReference type="Proteomes" id="UP001589867"/>
    </source>
</evidence>
<keyword evidence="1" id="KW-1133">Transmembrane helix</keyword>
<comment type="caution">
    <text evidence="2">The sequence shown here is derived from an EMBL/GenBank/DDBJ whole genome shotgun (WGS) entry which is preliminary data.</text>
</comment>
<dbReference type="Proteomes" id="UP001589867">
    <property type="component" value="Unassembled WGS sequence"/>
</dbReference>
<name>A0ABV6MH95_9ACTN</name>
<feature type="transmembrane region" description="Helical" evidence="1">
    <location>
        <begin position="59"/>
        <end position="78"/>
    </location>
</feature>
<organism evidence="2 3">
    <name type="scientific">Phytohabitans kaempferiae</name>
    <dbReference type="NCBI Taxonomy" id="1620943"/>
    <lineage>
        <taxon>Bacteria</taxon>
        <taxon>Bacillati</taxon>
        <taxon>Actinomycetota</taxon>
        <taxon>Actinomycetes</taxon>
        <taxon>Micromonosporales</taxon>
        <taxon>Micromonosporaceae</taxon>
    </lineage>
</organism>